<dbReference type="EMBL" id="KB632333">
    <property type="protein sequence ID" value="ERL92731.1"/>
    <property type="molecule type" value="Genomic_DNA"/>
</dbReference>
<reference evidence="1 3" key="1">
    <citation type="journal article" date="2013" name="Genome Biol.">
        <title>Draft genome of the mountain pine beetle, Dendroctonus ponderosae Hopkins, a major forest pest.</title>
        <authorList>
            <person name="Keeling C.I."/>
            <person name="Yuen M.M."/>
            <person name="Liao N.Y."/>
            <person name="Docking T.R."/>
            <person name="Chan S.K."/>
            <person name="Taylor G.A."/>
            <person name="Palmquist D.L."/>
            <person name="Jackman S.D."/>
            <person name="Nguyen A."/>
            <person name="Li M."/>
            <person name="Henderson H."/>
            <person name="Janes J.K."/>
            <person name="Zhao Y."/>
            <person name="Pandoh P."/>
            <person name="Moore R."/>
            <person name="Sperling F.A."/>
            <person name="Huber D.P."/>
            <person name="Birol I."/>
            <person name="Jones S.J."/>
            <person name="Bohlmann J."/>
        </authorList>
    </citation>
    <scope>NUCLEOTIDE SEQUENCE</scope>
</reference>
<sequence>MLTLSYDPIFGHKYYQHVPYSKYYIDYNIRGQMDFYEPERKSEWFPHYWPSHLMERTPTEYSLRSLRLRNHLYRLVPSL</sequence>
<dbReference type="Proteomes" id="UP000030742">
    <property type="component" value="Unassembled WGS sequence"/>
</dbReference>
<dbReference type="HOGENOM" id="CLU_2608475_0_0_1"/>
<evidence type="ECO:0000313" key="1">
    <source>
        <dbReference type="EMBL" id="ENN73079.1"/>
    </source>
</evidence>
<accession>N6SZA3</accession>
<organism evidence="1">
    <name type="scientific">Dendroctonus ponderosae</name>
    <name type="common">Mountain pine beetle</name>
    <dbReference type="NCBI Taxonomy" id="77166"/>
    <lineage>
        <taxon>Eukaryota</taxon>
        <taxon>Metazoa</taxon>
        <taxon>Ecdysozoa</taxon>
        <taxon>Arthropoda</taxon>
        <taxon>Hexapoda</taxon>
        <taxon>Insecta</taxon>
        <taxon>Pterygota</taxon>
        <taxon>Neoptera</taxon>
        <taxon>Endopterygota</taxon>
        <taxon>Coleoptera</taxon>
        <taxon>Polyphaga</taxon>
        <taxon>Cucujiformia</taxon>
        <taxon>Curculionidae</taxon>
        <taxon>Scolytinae</taxon>
        <taxon>Dendroctonus</taxon>
    </lineage>
</organism>
<name>N6SZA3_DENPD</name>
<gene>
    <name evidence="2" type="ORF">D910_10041</name>
    <name evidence="1" type="ORF">YQE_10283</name>
</gene>
<proteinExistence type="predicted"/>
<dbReference type="EMBL" id="KB741181">
    <property type="protein sequence ID" value="ENN73079.1"/>
    <property type="molecule type" value="Genomic_DNA"/>
</dbReference>
<dbReference type="AlphaFoldDB" id="N6SZA3"/>
<feature type="non-terminal residue" evidence="1">
    <location>
        <position position="1"/>
    </location>
</feature>
<protein>
    <submittedName>
        <fullName evidence="1">Uncharacterized protein</fullName>
    </submittedName>
</protein>
<evidence type="ECO:0000313" key="3">
    <source>
        <dbReference type="Proteomes" id="UP000030742"/>
    </source>
</evidence>
<evidence type="ECO:0000313" key="2">
    <source>
        <dbReference type="EMBL" id="ERL92731.1"/>
    </source>
</evidence>